<organism evidence="1">
    <name type="scientific">Anguilla anguilla</name>
    <name type="common">European freshwater eel</name>
    <name type="synonym">Muraena anguilla</name>
    <dbReference type="NCBI Taxonomy" id="7936"/>
    <lineage>
        <taxon>Eukaryota</taxon>
        <taxon>Metazoa</taxon>
        <taxon>Chordata</taxon>
        <taxon>Craniata</taxon>
        <taxon>Vertebrata</taxon>
        <taxon>Euteleostomi</taxon>
        <taxon>Actinopterygii</taxon>
        <taxon>Neopterygii</taxon>
        <taxon>Teleostei</taxon>
        <taxon>Anguilliformes</taxon>
        <taxon>Anguillidae</taxon>
        <taxon>Anguilla</taxon>
    </lineage>
</organism>
<dbReference type="EMBL" id="GBXM01013022">
    <property type="protein sequence ID" value="JAH95555.1"/>
    <property type="molecule type" value="Transcribed_RNA"/>
</dbReference>
<proteinExistence type="predicted"/>
<accession>A0A0E9X0Y1</accession>
<protein>
    <submittedName>
        <fullName evidence="1">Uncharacterized protein</fullName>
    </submittedName>
</protein>
<dbReference type="AlphaFoldDB" id="A0A0E9X0Y1"/>
<name>A0A0E9X0Y1_ANGAN</name>
<reference evidence="1" key="2">
    <citation type="journal article" date="2015" name="Fish Shellfish Immunol.">
        <title>Early steps in the European eel (Anguilla anguilla)-Vibrio vulnificus interaction in the gills: Role of the RtxA13 toxin.</title>
        <authorList>
            <person name="Callol A."/>
            <person name="Pajuelo D."/>
            <person name="Ebbesson L."/>
            <person name="Teles M."/>
            <person name="MacKenzie S."/>
            <person name="Amaro C."/>
        </authorList>
    </citation>
    <scope>NUCLEOTIDE SEQUENCE</scope>
</reference>
<sequence>MQKHWRLSGFRQLDTTRNRPCTDFCKHIAVNQHFIIYKQRRVVEITLICFYCYIYYCNK</sequence>
<reference evidence="1" key="1">
    <citation type="submission" date="2014-11" db="EMBL/GenBank/DDBJ databases">
        <authorList>
            <person name="Amaro Gonzalez C."/>
        </authorList>
    </citation>
    <scope>NUCLEOTIDE SEQUENCE</scope>
</reference>
<evidence type="ECO:0000313" key="1">
    <source>
        <dbReference type="EMBL" id="JAH95555.1"/>
    </source>
</evidence>